<evidence type="ECO:0000313" key="5">
    <source>
        <dbReference type="EMBL" id="QIR15619.1"/>
    </source>
</evidence>
<dbReference type="PANTHER" id="PTHR42756:SF1">
    <property type="entry name" value="TRANSCRIPTIONAL REPRESSOR OF EMRAB OPERON"/>
    <property type="match status" value="1"/>
</dbReference>
<keyword evidence="3" id="KW-0804">Transcription</keyword>
<name>A0A6G9QP57_9GAMM</name>
<dbReference type="Pfam" id="PF01047">
    <property type="entry name" value="MarR"/>
    <property type="match status" value="1"/>
</dbReference>
<dbReference type="PROSITE" id="PS50995">
    <property type="entry name" value="HTH_MARR_2"/>
    <property type="match status" value="1"/>
</dbReference>
<dbReference type="Gene3D" id="1.10.10.10">
    <property type="entry name" value="Winged helix-like DNA-binding domain superfamily/Winged helix DNA-binding domain"/>
    <property type="match status" value="1"/>
</dbReference>
<feature type="domain" description="HTH marR-type" evidence="4">
    <location>
        <begin position="3"/>
        <end position="137"/>
    </location>
</feature>
<evidence type="ECO:0000313" key="6">
    <source>
        <dbReference type="Proteomes" id="UP000502608"/>
    </source>
</evidence>
<proteinExistence type="predicted"/>
<keyword evidence="6" id="KW-1185">Reference proteome</keyword>
<dbReference type="EMBL" id="CP050313">
    <property type="protein sequence ID" value="QIR15619.1"/>
    <property type="molecule type" value="Genomic_DNA"/>
</dbReference>
<protein>
    <submittedName>
        <fullName evidence="5">MarR family transcriptional regulator</fullName>
    </submittedName>
</protein>
<dbReference type="PANTHER" id="PTHR42756">
    <property type="entry name" value="TRANSCRIPTIONAL REGULATOR, MARR"/>
    <property type="match status" value="1"/>
</dbReference>
<dbReference type="GO" id="GO:0003677">
    <property type="term" value="F:DNA binding"/>
    <property type="evidence" value="ECO:0007669"/>
    <property type="project" value="UniProtKB-KW"/>
</dbReference>
<dbReference type="InterPro" id="IPR036390">
    <property type="entry name" value="WH_DNA-bd_sf"/>
</dbReference>
<dbReference type="SMART" id="SM00347">
    <property type="entry name" value="HTH_MARR"/>
    <property type="match status" value="1"/>
</dbReference>
<dbReference type="InterPro" id="IPR036388">
    <property type="entry name" value="WH-like_DNA-bd_sf"/>
</dbReference>
<dbReference type="AlphaFoldDB" id="A0A6G9QP57"/>
<dbReference type="InterPro" id="IPR000835">
    <property type="entry name" value="HTH_MarR-typ"/>
</dbReference>
<dbReference type="RefSeq" id="WP_167679475.1">
    <property type="nucleotide sequence ID" value="NZ_CP050313.1"/>
</dbReference>
<keyword evidence="1" id="KW-0805">Transcription regulation</keyword>
<gene>
    <name evidence="5" type="ORF">HBH39_14935</name>
</gene>
<organism evidence="5 6">
    <name type="scientific">Shewanella aestuarii</name>
    <dbReference type="NCBI Taxonomy" id="1028752"/>
    <lineage>
        <taxon>Bacteria</taxon>
        <taxon>Pseudomonadati</taxon>
        <taxon>Pseudomonadota</taxon>
        <taxon>Gammaproteobacteria</taxon>
        <taxon>Alteromonadales</taxon>
        <taxon>Shewanellaceae</taxon>
        <taxon>Shewanella</taxon>
    </lineage>
</organism>
<dbReference type="KEGG" id="saes:HBH39_14935"/>
<evidence type="ECO:0000256" key="3">
    <source>
        <dbReference type="ARBA" id="ARBA00023163"/>
    </source>
</evidence>
<accession>A0A6G9QP57</accession>
<evidence type="ECO:0000256" key="1">
    <source>
        <dbReference type="ARBA" id="ARBA00023015"/>
    </source>
</evidence>
<dbReference type="SUPFAM" id="SSF46785">
    <property type="entry name" value="Winged helix' DNA-binding domain"/>
    <property type="match status" value="1"/>
</dbReference>
<sequence>MDKSAITDSIFSIMTAYRLAMRSTLKANEIGLNAMHVKCLTFINKSRQCTANDIVNYFGRDKAQVARLIKEMIDNQWLTKSANPDDKRSQILSLTKEGIALAELISSTQNEVHQHMQQHLSAVEIAAFVSTAEVILANLQTYKAAN</sequence>
<evidence type="ECO:0000259" key="4">
    <source>
        <dbReference type="PROSITE" id="PS50995"/>
    </source>
</evidence>
<dbReference type="Proteomes" id="UP000502608">
    <property type="component" value="Chromosome"/>
</dbReference>
<reference evidence="5 6" key="1">
    <citation type="submission" date="2020-03" db="EMBL/GenBank/DDBJ databases">
        <title>Complete genome sequence of Shewanella sp.</title>
        <authorList>
            <person name="Kim Y.-S."/>
            <person name="Kim S.-J."/>
            <person name="Jung H.-K."/>
            <person name="Kim K.-H."/>
        </authorList>
    </citation>
    <scope>NUCLEOTIDE SEQUENCE [LARGE SCALE GENOMIC DNA]</scope>
    <source>
        <strain evidence="5 6">PN3F2</strain>
    </source>
</reference>
<keyword evidence="2" id="KW-0238">DNA-binding</keyword>
<dbReference type="GO" id="GO:0003700">
    <property type="term" value="F:DNA-binding transcription factor activity"/>
    <property type="evidence" value="ECO:0007669"/>
    <property type="project" value="InterPro"/>
</dbReference>
<evidence type="ECO:0000256" key="2">
    <source>
        <dbReference type="ARBA" id="ARBA00023125"/>
    </source>
</evidence>